<evidence type="ECO:0000313" key="6">
    <source>
        <dbReference type="EMBL" id="CAB4364994.1"/>
    </source>
</evidence>
<dbReference type="EMBL" id="CAFBMT010000019">
    <property type="protein sequence ID" value="CAB4947960.1"/>
    <property type="molecule type" value="Genomic_DNA"/>
</dbReference>
<dbReference type="SUPFAM" id="SSF46689">
    <property type="entry name" value="Homeodomain-like"/>
    <property type="match status" value="1"/>
</dbReference>
<protein>
    <submittedName>
        <fullName evidence="6">Unannotated protein</fullName>
    </submittedName>
</protein>
<sequence>MAGTSSTTAEIPEDESPEFPATNYRQPADELGPRAQRTIARIVEATREVFLTHGYSGTTIDEIARAADVSRASFYTYFPSKREVLFAVGVRAVNDTSRLLRRLPTAGATIVGLREWVREYFVLLDAHGAFVFAWTQAAHEDEAIRTAGMKGHLELSREFGEMLAESAGKPRSDTTELGVAMFSLLERSWSYAHLYGADLDRDALEESATACIWGAARQVPGKRR</sequence>
<dbReference type="InterPro" id="IPR050109">
    <property type="entry name" value="HTH-type_TetR-like_transc_reg"/>
</dbReference>
<dbReference type="EMBL" id="CAFBIY010000015">
    <property type="protein sequence ID" value="CAB4847271.1"/>
    <property type="molecule type" value="Genomic_DNA"/>
</dbReference>
<dbReference type="PRINTS" id="PR00455">
    <property type="entry name" value="HTHTETR"/>
</dbReference>
<evidence type="ECO:0000313" key="11">
    <source>
        <dbReference type="EMBL" id="CAB4982877.1"/>
    </source>
</evidence>
<dbReference type="GO" id="GO:0003700">
    <property type="term" value="F:DNA-binding transcription factor activity"/>
    <property type="evidence" value="ECO:0007669"/>
    <property type="project" value="TreeGrafter"/>
</dbReference>
<reference evidence="6" key="1">
    <citation type="submission" date="2020-05" db="EMBL/GenBank/DDBJ databases">
        <authorList>
            <person name="Chiriac C."/>
            <person name="Salcher M."/>
            <person name="Ghai R."/>
            <person name="Kavagutti S V."/>
        </authorList>
    </citation>
    <scope>NUCLEOTIDE SEQUENCE</scope>
</reference>
<evidence type="ECO:0000313" key="10">
    <source>
        <dbReference type="EMBL" id="CAB4947960.1"/>
    </source>
</evidence>
<keyword evidence="2" id="KW-0238">DNA-binding</keyword>
<name>A0A6J6A9F9_9ZZZZ</name>
<keyword evidence="1" id="KW-0805">Transcription regulation</keyword>
<evidence type="ECO:0000256" key="1">
    <source>
        <dbReference type="ARBA" id="ARBA00023015"/>
    </source>
</evidence>
<evidence type="ECO:0000256" key="4">
    <source>
        <dbReference type="SAM" id="MobiDB-lite"/>
    </source>
</evidence>
<dbReference type="EMBL" id="CAESGF010000022">
    <property type="protein sequence ID" value="CAB4364994.1"/>
    <property type="molecule type" value="Genomic_DNA"/>
</dbReference>
<evidence type="ECO:0000256" key="2">
    <source>
        <dbReference type="ARBA" id="ARBA00023125"/>
    </source>
</evidence>
<gene>
    <name evidence="7" type="ORF">UFOPK2656_02656</name>
    <name evidence="8" type="ORF">UFOPK3099_01111</name>
    <name evidence="9" type="ORF">UFOPK3267_00447</name>
    <name evidence="10" type="ORF">UFOPK3651_02650</name>
    <name evidence="11" type="ORF">UFOPK3931_00920</name>
    <name evidence="6" type="ORF">UFOPK4189_02753</name>
</gene>
<dbReference type="InterPro" id="IPR023772">
    <property type="entry name" value="DNA-bd_HTH_TetR-type_CS"/>
</dbReference>
<dbReference type="PROSITE" id="PS50977">
    <property type="entry name" value="HTH_TETR_2"/>
    <property type="match status" value="1"/>
</dbReference>
<dbReference type="GO" id="GO:0000976">
    <property type="term" value="F:transcription cis-regulatory region binding"/>
    <property type="evidence" value="ECO:0007669"/>
    <property type="project" value="TreeGrafter"/>
</dbReference>
<dbReference type="PANTHER" id="PTHR30055">
    <property type="entry name" value="HTH-TYPE TRANSCRIPTIONAL REGULATOR RUTR"/>
    <property type="match status" value="1"/>
</dbReference>
<dbReference type="Pfam" id="PF00440">
    <property type="entry name" value="TetR_N"/>
    <property type="match status" value="1"/>
</dbReference>
<evidence type="ECO:0000256" key="3">
    <source>
        <dbReference type="ARBA" id="ARBA00023163"/>
    </source>
</evidence>
<feature type="region of interest" description="Disordered" evidence="4">
    <location>
        <begin position="1"/>
        <end position="30"/>
    </location>
</feature>
<dbReference type="InterPro" id="IPR009057">
    <property type="entry name" value="Homeodomain-like_sf"/>
</dbReference>
<dbReference type="EMBL" id="CAEZYF010000021">
    <property type="protein sequence ID" value="CAB4737593.1"/>
    <property type="molecule type" value="Genomic_DNA"/>
</dbReference>
<dbReference type="AlphaFoldDB" id="A0A6J6A9F9"/>
<accession>A0A6J6A9F9</accession>
<evidence type="ECO:0000313" key="9">
    <source>
        <dbReference type="EMBL" id="CAB4847271.1"/>
    </source>
</evidence>
<evidence type="ECO:0000313" key="7">
    <source>
        <dbReference type="EMBL" id="CAB4737593.1"/>
    </source>
</evidence>
<dbReference type="PROSITE" id="PS01081">
    <property type="entry name" value="HTH_TETR_1"/>
    <property type="match status" value="1"/>
</dbReference>
<evidence type="ECO:0000259" key="5">
    <source>
        <dbReference type="PROSITE" id="PS50977"/>
    </source>
</evidence>
<dbReference type="InterPro" id="IPR001647">
    <property type="entry name" value="HTH_TetR"/>
</dbReference>
<keyword evidence="3" id="KW-0804">Transcription</keyword>
<evidence type="ECO:0000313" key="8">
    <source>
        <dbReference type="EMBL" id="CAB4816530.1"/>
    </source>
</evidence>
<dbReference type="Gene3D" id="1.10.357.10">
    <property type="entry name" value="Tetracycline Repressor, domain 2"/>
    <property type="match status" value="1"/>
</dbReference>
<dbReference type="EMBL" id="CAFBOL010000016">
    <property type="protein sequence ID" value="CAB4982877.1"/>
    <property type="molecule type" value="Genomic_DNA"/>
</dbReference>
<organism evidence="6">
    <name type="scientific">freshwater metagenome</name>
    <dbReference type="NCBI Taxonomy" id="449393"/>
    <lineage>
        <taxon>unclassified sequences</taxon>
        <taxon>metagenomes</taxon>
        <taxon>ecological metagenomes</taxon>
    </lineage>
</organism>
<feature type="domain" description="HTH tetR-type" evidence="5">
    <location>
        <begin position="36"/>
        <end position="96"/>
    </location>
</feature>
<proteinExistence type="predicted"/>
<dbReference type="EMBL" id="CAFAAV010000070">
    <property type="protein sequence ID" value="CAB4816530.1"/>
    <property type="molecule type" value="Genomic_DNA"/>
</dbReference>
<dbReference type="PANTHER" id="PTHR30055:SF234">
    <property type="entry name" value="HTH-TYPE TRANSCRIPTIONAL REGULATOR BETI"/>
    <property type="match status" value="1"/>
</dbReference>